<organism evidence="2 3">
    <name type="scientific">Datura stramonium</name>
    <name type="common">Jimsonweed</name>
    <name type="synonym">Common thornapple</name>
    <dbReference type="NCBI Taxonomy" id="4076"/>
    <lineage>
        <taxon>Eukaryota</taxon>
        <taxon>Viridiplantae</taxon>
        <taxon>Streptophyta</taxon>
        <taxon>Embryophyta</taxon>
        <taxon>Tracheophyta</taxon>
        <taxon>Spermatophyta</taxon>
        <taxon>Magnoliopsida</taxon>
        <taxon>eudicotyledons</taxon>
        <taxon>Gunneridae</taxon>
        <taxon>Pentapetalae</taxon>
        <taxon>asterids</taxon>
        <taxon>lamiids</taxon>
        <taxon>Solanales</taxon>
        <taxon>Solanaceae</taxon>
        <taxon>Solanoideae</taxon>
        <taxon>Datureae</taxon>
        <taxon>Datura</taxon>
    </lineage>
</organism>
<feature type="non-terminal residue" evidence="2">
    <location>
        <position position="1"/>
    </location>
</feature>
<protein>
    <submittedName>
        <fullName evidence="2">Uncharacterized protein</fullName>
    </submittedName>
</protein>
<dbReference type="EMBL" id="JACEIK010003810">
    <property type="protein sequence ID" value="MCD9643193.1"/>
    <property type="molecule type" value="Genomic_DNA"/>
</dbReference>
<evidence type="ECO:0000256" key="1">
    <source>
        <dbReference type="SAM" id="MobiDB-lite"/>
    </source>
</evidence>
<comment type="caution">
    <text evidence="2">The sequence shown here is derived from an EMBL/GenBank/DDBJ whole genome shotgun (WGS) entry which is preliminary data.</text>
</comment>
<evidence type="ECO:0000313" key="3">
    <source>
        <dbReference type="Proteomes" id="UP000823775"/>
    </source>
</evidence>
<evidence type="ECO:0000313" key="2">
    <source>
        <dbReference type="EMBL" id="MCD9643193.1"/>
    </source>
</evidence>
<proteinExistence type="predicted"/>
<accession>A0ABS8VAI6</accession>
<keyword evidence="3" id="KW-1185">Reference proteome</keyword>
<dbReference type="Proteomes" id="UP000823775">
    <property type="component" value="Unassembled WGS sequence"/>
</dbReference>
<feature type="region of interest" description="Disordered" evidence="1">
    <location>
        <begin position="21"/>
        <end position="57"/>
    </location>
</feature>
<sequence>GHRMTQGTSCCGKEWPIVTPRCKPSVKPPKKNEPRNDSSMSRPKESLSGVQMKGSNLVQRHQADTMTCWASNDPLCASVVWSLEAW</sequence>
<name>A0ABS8VAI6_DATST</name>
<gene>
    <name evidence="2" type="ORF">HAX54_030441</name>
</gene>
<reference evidence="2 3" key="1">
    <citation type="journal article" date="2021" name="BMC Genomics">
        <title>Datura genome reveals duplications of psychoactive alkaloid biosynthetic genes and high mutation rate following tissue culture.</title>
        <authorList>
            <person name="Rajewski A."/>
            <person name="Carter-House D."/>
            <person name="Stajich J."/>
            <person name="Litt A."/>
        </authorList>
    </citation>
    <scope>NUCLEOTIDE SEQUENCE [LARGE SCALE GENOMIC DNA]</scope>
    <source>
        <strain evidence="2">AR-01</strain>
    </source>
</reference>